<reference evidence="1 2" key="1">
    <citation type="submission" date="2017-09" db="EMBL/GenBank/DDBJ databases">
        <title>Bacterial strain isolated from the female urinary microbiota.</title>
        <authorList>
            <person name="Thomas-White K."/>
            <person name="Kumar N."/>
            <person name="Forster S."/>
            <person name="Putonti C."/>
            <person name="Lawley T."/>
            <person name="Wolfe A.J."/>
        </authorList>
    </citation>
    <scope>NUCLEOTIDE SEQUENCE [LARGE SCALE GENOMIC DNA]</scope>
    <source>
        <strain evidence="1 2">UMB0852</strain>
    </source>
</reference>
<accession>A0A1G8L2B5</accession>
<dbReference type="InterPro" id="IPR009293">
    <property type="entry name" value="UPF0478"/>
</dbReference>
<evidence type="ECO:0000313" key="1">
    <source>
        <dbReference type="EMBL" id="PMC58625.1"/>
    </source>
</evidence>
<evidence type="ECO:0000313" key="2">
    <source>
        <dbReference type="Proteomes" id="UP000235682"/>
    </source>
</evidence>
<keyword evidence="2" id="KW-1185">Reference proteome</keyword>
<dbReference type="PANTHER" id="PTHR40070:SF1">
    <property type="entry name" value="UPF0478 PROTEIN YTXG"/>
    <property type="match status" value="1"/>
</dbReference>
<dbReference type="EMBL" id="PNHE01000009">
    <property type="protein sequence ID" value="PMC58625.1"/>
    <property type="molecule type" value="Genomic_DNA"/>
</dbReference>
<sequence>MSLGGVAAIIAAIAFAVLVGFIATTLSKVTQVVNETKYTVQRLNTTIDVVTKDVDGLAIEVEGLLNKANTLVDDVNGKLSKTDPLFEAVGDLGESISDLNDSTKEMASNLVHGNAGRKRSKVSKFLNTARNISKASKKANRAVAPTDYYTPEEIEIEELESLVHDKQPSVTAGEIAVNLREEDYYE</sequence>
<proteinExistence type="predicted"/>
<comment type="caution">
    <text evidence="1">The sequence shown here is derived from an EMBL/GenBank/DDBJ whole genome shotgun (WGS) entry which is preliminary data.</text>
</comment>
<protein>
    <submittedName>
        <fullName evidence="1">DUF948 domain-containing protein</fullName>
    </submittedName>
</protein>
<organism evidence="1 2">
    <name type="scientific">Dolosicoccus paucivorans</name>
    <dbReference type="NCBI Taxonomy" id="84521"/>
    <lineage>
        <taxon>Bacteria</taxon>
        <taxon>Bacillati</taxon>
        <taxon>Bacillota</taxon>
        <taxon>Bacilli</taxon>
        <taxon>Lactobacillales</taxon>
        <taxon>Aerococcaceae</taxon>
        <taxon>Dolosicoccus</taxon>
    </lineage>
</organism>
<dbReference type="AlphaFoldDB" id="A0A1G8L2B5"/>
<dbReference type="STRING" id="84521.SAMN04487994_10168"/>
<dbReference type="OrthoDB" id="2146420at2"/>
<dbReference type="Pfam" id="PF06103">
    <property type="entry name" value="DUF948"/>
    <property type="match status" value="1"/>
</dbReference>
<dbReference type="PANTHER" id="PTHR40070">
    <property type="entry name" value="UPF0478 PROTEIN YTXG"/>
    <property type="match status" value="1"/>
</dbReference>
<dbReference type="Proteomes" id="UP000235682">
    <property type="component" value="Unassembled WGS sequence"/>
</dbReference>
<gene>
    <name evidence="1" type="ORF">CJ205_03325</name>
</gene>
<dbReference type="RefSeq" id="WP_092084993.1">
    <property type="nucleotide sequence ID" value="NZ_FNEL01000016.1"/>
</dbReference>
<name>A0A1G8L2B5_9LACT</name>